<protein>
    <recommendedName>
        <fullName evidence="6">Hydrolase of the HAD superfamily</fullName>
    </recommendedName>
</protein>
<dbReference type="RefSeq" id="WP_344646604.1">
    <property type="nucleotide sequence ID" value="NZ_BAAAGX010000001.1"/>
</dbReference>
<comment type="cofactor">
    <cofactor evidence="1">
        <name>Mg(2+)</name>
        <dbReference type="ChEBI" id="CHEBI:18420"/>
    </cofactor>
</comment>
<dbReference type="PRINTS" id="PR00413">
    <property type="entry name" value="HADHALOGNASE"/>
</dbReference>
<name>A0ABP3CYS4_9ACTN</name>
<keyword evidence="3" id="KW-0460">Magnesium</keyword>
<dbReference type="EMBL" id="BAAAGX010000001">
    <property type="protein sequence ID" value="GAA0218696.1"/>
    <property type="molecule type" value="Genomic_DNA"/>
</dbReference>
<organism evidence="4 5">
    <name type="scientific">Cryptosporangium japonicum</name>
    <dbReference type="NCBI Taxonomy" id="80872"/>
    <lineage>
        <taxon>Bacteria</taxon>
        <taxon>Bacillati</taxon>
        <taxon>Actinomycetota</taxon>
        <taxon>Actinomycetes</taxon>
        <taxon>Cryptosporangiales</taxon>
        <taxon>Cryptosporangiaceae</taxon>
        <taxon>Cryptosporangium</taxon>
    </lineage>
</organism>
<dbReference type="NCBIfam" id="TIGR01509">
    <property type="entry name" value="HAD-SF-IA-v3"/>
    <property type="match status" value="1"/>
</dbReference>
<dbReference type="NCBIfam" id="TIGR01549">
    <property type="entry name" value="HAD-SF-IA-v1"/>
    <property type="match status" value="1"/>
</dbReference>
<dbReference type="InterPro" id="IPR006439">
    <property type="entry name" value="HAD-SF_hydro_IA"/>
</dbReference>
<dbReference type="InterPro" id="IPR036412">
    <property type="entry name" value="HAD-like_sf"/>
</dbReference>
<dbReference type="SUPFAM" id="SSF56784">
    <property type="entry name" value="HAD-like"/>
    <property type="match status" value="1"/>
</dbReference>
<dbReference type="InterPro" id="IPR051400">
    <property type="entry name" value="HAD-like_hydrolase"/>
</dbReference>
<sequence length="239" mass="26034">MVKAVLFDWGGTLTPWHTIDARALWRTIADECGMAALEGAATPEQLVDAMLAAEDAAWQRSRDEHTSTTMADVCAAAGIALTAELLTAHERHWAPHTYTDPEAAAMLTALRERGLRVGLLSNTIWGRDHHERVLERDGVLDLFDGAVYTSEIPWTKPHPQAFRAAMEAVGVDDPASCVFVGDRLFDDIYGAQAAGMRAVHVPHSPVPAHQVGHTVGTPDAVIQRLPELLPLVDSWRAAR</sequence>
<comment type="caution">
    <text evidence="4">The sequence shown here is derived from an EMBL/GenBank/DDBJ whole genome shotgun (WGS) entry which is preliminary data.</text>
</comment>
<proteinExistence type="predicted"/>
<evidence type="ECO:0000256" key="3">
    <source>
        <dbReference type="ARBA" id="ARBA00022842"/>
    </source>
</evidence>
<dbReference type="Proteomes" id="UP001500967">
    <property type="component" value="Unassembled WGS sequence"/>
</dbReference>
<accession>A0ABP3CYS4</accession>
<evidence type="ECO:0000313" key="5">
    <source>
        <dbReference type="Proteomes" id="UP001500967"/>
    </source>
</evidence>
<evidence type="ECO:0008006" key="6">
    <source>
        <dbReference type="Google" id="ProtNLM"/>
    </source>
</evidence>
<dbReference type="Gene3D" id="3.40.50.1000">
    <property type="entry name" value="HAD superfamily/HAD-like"/>
    <property type="match status" value="1"/>
</dbReference>
<dbReference type="InterPro" id="IPR023214">
    <property type="entry name" value="HAD_sf"/>
</dbReference>
<reference evidence="5" key="1">
    <citation type="journal article" date="2019" name="Int. J. Syst. Evol. Microbiol.">
        <title>The Global Catalogue of Microorganisms (GCM) 10K type strain sequencing project: providing services to taxonomists for standard genome sequencing and annotation.</title>
        <authorList>
            <consortium name="The Broad Institute Genomics Platform"/>
            <consortium name="The Broad Institute Genome Sequencing Center for Infectious Disease"/>
            <person name="Wu L."/>
            <person name="Ma J."/>
        </authorList>
    </citation>
    <scope>NUCLEOTIDE SEQUENCE [LARGE SCALE GENOMIC DNA]</scope>
    <source>
        <strain evidence="5">JCM 10425</strain>
    </source>
</reference>
<evidence type="ECO:0000313" key="4">
    <source>
        <dbReference type="EMBL" id="GAA0218696.1"/>
    </source>
</evidence>
<evidence type="ECO:0000256" key="2">
    <source>
        <dbReference type="ARBA" id="ARBA00022801"/>
    </source>
</evidence>
<dbReference type="SFLD" id="SFLDG01129">
    <property type="entry name" value="C1.5:_HAD__Beta-PGM__Phosphata"/>
    <property type="match status" value="1"/>
</dbReference>
<gene>
    <name evidence="4" type="ORF">GCM10009539_00060</name>
</gene>
<keyword evidence="2" id="KW-0378">Hydrolase</keyword>
<keyword evidence="5" id="KW-1185">Reference proteome</keyword>
<dbReference type="Pfam" id="PF00702">
    <property type="entry name" value="Hydrolase"/>
    <property type="match status" value="1"/>
</dbReference>
<dbReference type="PANTHER" id="PTHR46470">
    <property type="entry name" value="N-ACYLNEURAMINATE-9-PHOSPHATASE"/>
    <property type="match status" value="1"/>
</dbReference>
<dbReference type="SFLD" id="SFLDS00003">
    <property type="entry name" value="Haloacid_Dehalogenase"/>
    <property type="match status" value="1"/>
</dbReference>
<evidence type="ECO:0000256" key="1">
    <source>
        <dbReference type="ARBA" id="ARBA00001946"/>
    </source>
</evidence>